<evidence type="ECO:0000256" key="1">
    <source>
        <dbReference type="SAM" id="MobiDB-lite"/>
    </source>
</evidence>
<name>A0A9K3PIF4_9STRA</name>
<sequence length="489" mass="54874">MSAAISSRHHVASGGQKSAAGFHSLVSSPFDNGDDGSCKLNEDLFFEIMEGHVSMETTRNGDSFAEPIPSSSPDSILLEFRSMCHDDESTSRSYLTKYNHYNMIHVDMIPKCYTQQISQEACTDHDKYLDETAPLDPMESQTSIGTCPGNPWICKWPNHRMKSSSRDESNGQGGELDWQMLLVILAGESSFPPSKMVAAEATSATSFATTTATENLPPPAHENIDCDFDFTLEEIELLAREDPNKPCLMDDSSYTHLYDDEHFDSSFSNSSYEEDLDAYGLPVCVTPSPMTGNVPILQDLIDSHDSMSSIDSHTTDSVYSNGTEDTGRSSTVSMSCIPKKKGNDRKAHTVRHDKRVRKHDPLVKKYVTYNSRDVLLGRGGKTNRHAGNKVYRRRILEDQPIYKTLCTSEKTKLSDEVVNWIQKDCKGRFLEEDEHGWFIVTDCTARKKVSQALREDHTKEGRAAKKARNERNNSSSLGRKKDHRRSKNE</sequence>
<comment type="caution">
    <text evidence="3">The sequence shown here is derived from an EMBL/GenBank/DDBJ whole genome shotgun (WGS) entry which is preliminary data.</text>
</comment>
<feature type="compositionally biased region" description="Basic residues" evidence="1">
    <location>
        <begin position="338"/>
        <end position="354"/>
    </location>
</feature>
<feature type="compositionally biased region" description="Polar residues" evidence="1">
    <location>
        <begin position="318"/>
        <end position="334"/>
    </location>
</feature>
<feature type="compositionally biased region" description="Basic residues" evidence="1">
    <location>
        <begin position="478"/>
        <end position="489"/>
    </location>
</feature>
<feature type="compositionally biased region" description="Low complexity" evidence="1">
    <location>
        <begin position="307"/>
        <end position="317"/>
    </location>
</feature>
<protein>
    <recommendedName>
        <fullName evidence="2">DUF6824 domain-containing protein</fullName>
    </recommendedName>
</protein>
<feature type="region of interest" description="Disordered" evidence="1">
    <location>
        <begin position="449"/>
        <end position="489"/>
    </location>
</feature>
<evidence type="ECO:0000313" key="4">
    <source>
        <dbReference type="Proteomes" id="UP000693970"/>
    </source>
</evidence>
<dbReference type="InterPro" id="IPR049227">
    <property type="entry name" value="DUF6824"/>
</dbReference>
<feature type="domain" description="DUF6824" evidence="2">
    <location>
        <begin position="373"/>
        <end position="455"/>
    </location>
</feature>
<accession>A0A9K3PIF4</accession>
<proteinExistence type="predicted"/>
<reference evidence="3" key="1">
    <citation type="journal article" date="2021" name="Sci. Rep.">
        <title>Diploid genomic architecture of Nitzschia inconspicua, an elite biomass production diatom.</title>
        <authorList>
            <person name="Oliver A."/>
            <person name="Podell S."/>
            <person name="Pinowska A."/>
            <person name="Traller J.C."/>
            <person name="Smith S.R."/>
            <person name="McClure R."/>
            <person name="Beliaev A."/>
            <person name="Bohutskyi P."/>
            <person name="Hill E.A."/>
            <person name="Rabines A."/>
            <person name="Zheng H."/>
            <person name="Allen L.Z."/>
            <person name="Kuo A."/>
            <person name="Grigoriev I.V."/>
            <person name="Allen A.E."/>
            <person name="Hazlebeck D."/>
            <person name="Allen E.E."/>
        </authorList>
    </citation>
    <scope>NUCLEOTIDE SEQUENCE</scope>
    <source>
        <strain evidence="3">Hildebrandi</strain>
    </source>
</reference>
<gene>
    <name evidence="3" type="ORF">IV203_011404</name>
</gene>
<feature type="region of interest" description="Disordered" evidence="1">
    <location>
        <begin position="307"/>
        <end position="354"/>
    </location>
</feature>
<reference evidence="3" key="2">
    <citation type="submission" date="2021-04" db="EMBL/GenBank/DDBJ databases">
        <authorList>
            <person name="Podell S."/>
        </authorList>
    </citation>
    <scope>NUCLEOTIDE SEQUENCE</scope>
    <source>
        <strain evidence="3">Hildebrandi</strain>
    </source>
</reference>
<dbReference type="Proteomes" id="UP000693970">
    <property type="component" value="Unassembled WGS sequence"/>
</dbReference>
<keyword evidence="4" id="KW-1185">Reference proteome</keyword>
<evidence type="ECO:0000259" key="2">
    <source>
        <dbReference type="Pfam" id="PF20710"/>
    </source>
</evidence>
<feature type="compositionally biased region" description="Basic and acidic residues" evidence="1">
    <location>
        <begin position="453"/>
        <end position="471"/>
    </location>
</feature>
<dbReference type="Pfam" id="PF20710">
    <property type="entry name" value="DUF6824"/>
    <property type="match status" value="1"/>
</dbReference>
<dbReference type="AlphaFoldDB" id="A0A9K3PIF4"/>
<organism evidence="3 4">
    <name type="scientific">Nitzschia inconspicua</name>
    <dbReference type="NCBI Taxonomy" id="303405"/>
    <lineage>
        <taxon>Eukaryota</taxon>
        <taxon>Sar</taxon>
        <taxon>Stramenopiles</taxon>
        <taxon>Ochrophyta</taxon>
        <taxon>Bacillariophyta</taxon>
        <taxon>Bacillariophyceae</taxon>
        <taxon>Bacillariophycidae</taxon>
        <taxon>Bacillariales</taxon>
        <taxon>Bacillariaceae</taxon>
        <taxon>Nitzschia</taxon>
    </lineage>
</organism>
<dbReference type="EMBL" id="JAGRRH010000019">
    <property type="protein sequence ID" value="KAG7348807.1"/>
    <property type="molecule type" value="Genomic_DNA"/>
</dbReference>
<evidence type="ECO:0000313" key="3">
    <source>
        <dbReference type="EMBL" id="KAG7348807.1"/>
    </source>
</evidence>